<feature type="region of interest" description="Disordered" evidence="1">
    <location>
        <begin position="1"/>
        <end position="62"/>
    </location>
</feature>
<feature type="compositionally biased region" description="Basic residues" evidence="1">
    <location>
        <begin position="16"/>
        <end position="25"/>
    </location>
</feature>
<evidence type="ECO:0000313" key="5">
    <source>
        <dbReference type="Proteomes" id="UP000008827"/>
    </source>
</evidence>
<proteinExistence type="predicted"/>
<keyword evidence="5" id="KW-1185">Reference proteome</keyword>
<dbReference type="EMBL" id="CM000835">
    <property type="protein sequence ID" value="KRH72079.1"/>
    <property type="molecule type" value="Genomic_DNA"/>
</dbReference>
<evidence type="ECO:0000256" key="1">
    <source>
        <dbReference type="SAM" id="MobiDB-lite"/>
    </source>
</evidence>
<feature type="compositionally biased region" description="Polar residues" evidence="1">
    <location>
        <begin position="29"/>
        <end position="40"/>
    </location>
</feature>
<sequence length="623" mass="71582">MDNHQHGNHSDPAQARIKKKGIRQHKVNDQAQNIDSNIPDSSEDKSSESTQVSSPENQNYMSSANEPAINREGYFDLGDQLMQCSHCNANMWYDERISKHERTTNSRFSLCCGGGKVELPLLQNPPKYLYQLLYDHDTSDSKNYQQNIRTYNMMLAFTSAGIKFNKSINHSRGPPTIRIQGQPCHIIGSMLPMPRKEPKFAQLYIFDTENEVQNRINAISPHNQIQGHIVSQLSEMLDEYNVHAKNFRMARDRLQDGQVDNIKLKLIANHEKDGRTYNVPTVPEVAALIVGDFDANSKRDIIIETQHGQLQRIHELHCSYLALQYPLLFPYGEDGYRPNILHSSAPDGKKRKRNHLTMREWFSYKLQCISNESKTLLNSRRLFQQFVVEGYTMVESERLSHIRNNQKKLRVDKFCSLQQSLDDGSTKGLNKGKRVILPSTFVGSPRYIDQLYFDATYRPHKISRIFKLKYEQMLMDLTKNQMLGKVIAYEIDQIIAAEIPSQQDHPELHSLVKNHMVHGPCGTSNPRSPCMKEGNCSHFYPKIFQSHTVLDADGYPVYRRRNNGHTIEKNGVIIDNKLSQHALLRASEGEAHGCAIQRRKDARSRHQRLFVENVGKTEGNRSK</sequence>
<dbReference type="Proteomes" id="UP000008827">
    <property type="component" value="Chromosome 2"/>
</dbReference>
<dbReference type="PANTHER" id="PTHR45786">
    <property type="entry name" value="DNA BINDING PROTEIN-LIKE"/>
    <property type="match status" value="1"/>
</dbReference>
<dbReference type="Gramene" id="KRH72079">
    <property type="protein sequence ID" value="KRH72079"/>
    <property type="gene ID" value="GLYMA_02G190400"/>
</dbReference>
<evidence type="ECO:0000259" key="2">
    <source>
        <dbReference type="Pfam" id="PF14214"/>
    </source>
</evidence>
<dbReference type="AlphaFoldDB" id="A0A0R0L8V3"/>
<reference evidence="4" key="2">
    <citation type="submission" date="2018-02" db="UniProtKB">
        <authorList>
            <consortium name="EnsemblPlants"/>
        </authorList>
    </citation>
    <scope>IDENTIFICATION</scope>
    <source>
        <strain evidence="4">Williams 82</strain>
    </source>
</reference>
<dbReference type="SMR" id="A0A0R0L8V3"/>
<feature type="compositionally biased region" description="Polar residues" evidence="1">
    <location>
        <begin position="48"/>
        <end position="62"/>
    </location>
</feature>
<reference evidence="3 4" key="1">
    <citation type="journal article" date="2010" name="Nature">
        <title>Genome sequence of the palaeopolyploid soybean.</title>
        <authorList>
            <person name="Schmutz J."/>
            <person name="Cannon S.B."/>
            <person name="Schlueter J."/>
            <person name="Ma J."/>
            <person name="Mitros T."/>
            <person name="Nelson W."/>
            <person name="Hyten D.L."/>
            <person name="Song Q."/>
            <person name="Thelen J.J."/>
            <person name="Cheng J."/>
            <person name="Xu D."/>
            <person name="Hellsten U."/>
            <person name="May G.D."/>
            <person name="Yu Y."/>
            <person name="Sakurai T."/>
            <person name="Umezawa T."/>
            <person name="Bhattacharyya M.K."/>
            <person name="Sandhu D."/>
            <person name="Valliyodan B."/>
            <person name="Lindquist E."/>
            <person name="Peto M."/>
            <person name="Grant D."/>
            <person name="Shu S."/>
            <person name="Goodstein D."/>
            <person name="Barry K."/>
            <person name="Futrell-Griggs M."/>
            <person name="Abernathy B."/>
            <person name="Du J."/>
            <person name="Tian Z."/>
            <person name="Zhu L."/>
            <person name="Gill N."/>
            <person name="Joshi T."/>
            <person name="Libault M."/>
            <person name="Sethuraman A."/>
            <person name="Zhang X.-C."/>
            <person name="Shinozaki K."/>
            <person name="Nguyen H.T."/>
            <person name="Wing R.A."/>
            <person name="Cregan P."/>
            <person name="Specht J."/>
            <person name="Grimwood J."/>
            <person name="Rokhsar D."/>
            <person name="Stacey G."/>
            <person name="Shoemaker R.C."/>
            <person name="Jackson S.A."/>
        </authorList>
    </citation>
    <scope>NUCLEOTIDE SEQUENCE</scope>
    <source>
        <strain evidence="4">cv. Williams 82</strain>
        <tissue evidence="3">Callus</tissue>
    </source>
</reference>
<dbReference type="PANTHER" id="PTHR45786:SF66">
    <property type="entry name" value="HOOK MOTIF PROTEIN, PUTATIVE-RELATED"/>
    <property type="match status" value="1"/>
</dbReference>
<gene>
    <name evidence="3" type="ORF">GLYMA_02G190400</name>
</gene>
<reference evidence="3" key="3">
    <citation type="submission" date="2018-07" db="EMBL/GenBank/DDBJ databases">
        <title>WGS assembly of Glycine max.</title>
        <authorList>
            <person name="Schmutz J."/>
            <person name="Cannon S."/>
            <person name="Schlueter J."/>
            <person name="Ma J."/>
            <person name="Mitros T."/>
            <person name="Nelson W."/>
            <person name="Hyten D."/>
            <person name="Song Q."/>
            <person name="Thelen J."/>
            <person name="Cheng J."/>
            <person name="Xu D."/>
            <person name="Hellsten U."/>
            <person name="May G."/>
            <person name="Yu Y."/>
            <person name="Sakurai T."/>
            <person name="Umezawa T."/>
            <person name="Bhattacharyya M."/>
            <person name="Sandhu D."/>
            <person name="Valliyodan B."/>
            <person name="Lindquist E."/>
            <person name="Peto M."/>
            <person name="Grant D."/>
            <person name="Shu S."/>
            <person name="Goodstein D."/>
            <person name="Barry K."/>
            <person name="Futrell-Griggs M."/>
            <person name="Abernathy B."/>
            <person name="Du J."/>
            <person name="Tian Z."/>
            <person name="Zhu L."/>
            <person name="Gill N."/>
            <person name="Joshi T."/>
            <person name="Libault M."/>
            <person name="Sethuraman A."/>
            <person name="Zhang X."/>
            <person name="Shinozaki K."/>
            <person name="Nguyen H."/>
            <person name="Wing R."/>
            <person name="Cregan P."/>
            <person name="Specht J."/>
            <person name="Grimwood J."/>
            <person name="Rokhsar D."/>
            <person name="Stacey G."/>
            <person name="Shoemaker R."/>
            <person name="Jackson S."/>
        </authorList>
    </citation>
    <scope>NUCLEOTIDE SEQUENCE</scope>
    <source>
        <tissue evidence="3">Callus</tissue>
    </source>
</reference>
<evidence type="ECO:0000313" key="3">
    <source>
        <dbReference type="EMBL" id="KRH72079.1"/>
    </source>
</evidence>
<dbReference type="Pfam" id="PF14214">
    <property type="entry name" value="Helitron_like_N"/>
    <property type="match status" value="1"/>
</dbReference>
<protein>
    <recommendedName>
        <fullName evidence="2">Helitron helicase-like domain-containing protein</fullName>
    </recommendedName>
</protein>
<feature type="domain" description="Helitron helicase-like" evidence="2">
    <location>
        <begin position="361"/>
        <end position="455"/>
    </location>
</feature>
<dbReference type="InParanoid" id="A0A0R0L8V3"/>
<dbReference type="InterPro" id="IPR025476">
    <property type="entry name" value="Helitron_helicase-like"/>
</dbReference>
<dbReference type="EnsemblPlants" id="KRH72079">
    <property type="protein sequence ID" value="KRH72079"/>
    <property type="gene ID" value="GLYMA_02G190400"/>
</dbReference>
<name>A0A0R0L8V3_SOYBN</name>
<dbReference type="STRING" id="3847.A0A0R0L8V3"/>
<accession>A0A0R0L8V3</accession>
<evidence type="ECO:0000313" key="4">
    <source>
        <dbReference type="EnsemblPlants" id="KRH72079"/>
    </source>
</evidence>
<organism evidence="3">
    <name type="scientific">Glycine max</name>
    <name type="common">Soybean</name>
    <name type="synonym">Glycine hispida</name>
    <dbReference type="NCBI Taxonomy" id="3847"/>
    <lineage>
        <taxon>Eukaryota</taxon>
        <taxon>Viridiplantae</taxon>
        <taxon>Streptophyta</taxon>
        <taxon>Embryophyta</taxon>
        <taxon>Tracheophyta</taxon>
        <taxon>Spermatophyta</taxon>
        <taxon>Magnoliopsida</taxon>
        <taxon>eudicotyledons</taxon>
        <taxon>Gunneridae</taxon>
        <taxon>Pentapetalae</taxon>
        <taxon>rosids</taxon>
        <taxon>fabids</taxon>
        <taxon>Fabales</taxon>
        <taxon>Fabaceae</taxon>
        <taxon>Papilionoideae</taxon>
        <taxon>50 kb inversion clade</taxon>
        <taxon>NPAAA clade</taxon>
        <taxon>indigoferoid/millettioid clade</taxon>
        <taxon>Phaseoleae</taxon>
        <taxon>Glycine</taxon>
        <taxon>Glycine subgen. Soja</taxon>
    </lineage>
</organism>